<dbReference type="EMBL" id="GBRH01174937">
    <property type="protein sequence ID" value="JAE22959.1"/>
    <property type="molecule type" value="Transcribed_RNA"/>
</dbReference>
<organism evidence="1">
    <name type="scientific">Arundo donax</name>
    <name type="common">Giant reed</name>
    <name type="synonym">Donax arundinaceus</name>
    <dbReference type="NCBI Taxonomy" id="35708"/>
    <lineage>
        <taxon>Eukaryota</taxon>
        <taxon>Viridiplantae</taxon>
        <taxon>Streptophyta</taxon>
        <taxon>Embryophyta</taxon>
        <taxon>Tracheophyta</taxon>
        <taxon>Spermatophyta</taxon>
        <taxon>Magnoliopsida</taxon>
        <taxon>Liliopsida</taxon>
        <taxon>Poales</taxon>
        <taxon>Poaceae</taxon>
        <taxon>PACMAD clade</taxon>
        <taxon>Arundinoideae</taxon>
        <taxon>Arundineae</taxon>
        <taxon>Arundo</taxon>
    </lineage>
</organism>
<evidence type="ECO:0000313" key="1">
    <source>
        <dbReference type="EMBL" id="JAE22959.1"/>
    </source>
</evidence>
<sequence>MSKHCLIHQQTSHHEFNLILQVVFILSPRTNESIFVSLKQSFF</sequence>
<dbReference type="AlphaFoldDB" id="A0A0A9GHN8"/>
<protein>
    <submittedName>
        <fullName evidence="1">Uncharacterized protein</fullName>
    </submittedName>
</protein>
<reference evidence="1" key="1">
    <citation type="submission" date="2014-09" db="EMBL/GenBank/DDBJ databases">
        <authorList>
            <person name="Magalhaes I.L.F."/>
            <person name="Oliveira U."/>
            <person name="Santos F.R."/>
            <person name="Vidigal T.H.D.A."/>
            <person name="Brescovit A.D."/>
            <person name="Santos A.J."/>
        </authorList>
    </citation>
    <scope>NUCLEOTIDE SEQUENCE</scope>
    <source>
        <tissue evidence="1">Shoot tissue taken approximately 20 cm above the soil surface</tissue>
    </source>
</reference>
<accession>A0A0A9GHN8</accession>
<proteinExistence type="predicted"/>
<reference evidence="1" key="2">
    <citation type="journal article" date="2015" name="Data Brief">
        <title>Shoot transcriptome of the giant reed, Arundo donax.</title>
        <authorList>
            <person name="Barrero R.A."/>
            <person name="Guerrero F.D."/>
            <person name="Moolhuijzen P."/>
            <person name="Goolsby J.A."/>
            <person name="Tidwell J."/>
            <person name="Bellgard S.E."/>
            <person name="Bellgard M.I."/>
        </authorList>
    </citation>
    <scope>NUCLEOTIDE SEQUENCE</scope>
    <source>
        <tissue evidence="1">Shoot tissue taken approximately 20 cm above the soil surface</tissue>
    </source>
</reference>
<name>A0A0A9GHN8_ARUDO</name>